<dbReference type="AlphaFoldDB" id="A0A975CPQ3"/>
<feature type="region of interest" description="Disordered" evidence="1">
    <location>
        <begin position="167"/>
        <end position="215"/>
    </location>
</feature>
<evidence type="ECO:0000256" key="1">
    <source>
        <dbReference type="SAM" id="MobiDB-lite"/>
    </source>
</evidence>
<reference evidence="2" key="1">
    <citation type="submission" date="2021-03" db="EMBL/GenBank/DDBJ databases">
        <title>Ottowia sp. 27C isolated from the cloaca of a Giant Asian pond turtle (Heosemys grandis).</title>
        <authorList>
            <person name="Spergser J."/>
            <person name="Busse H.-J."/>
        </authorList>
    </citation>
    <scope>NUCLEOTIDE SEQUENCE</scope>
    <source>
        <strain evidence="2">27C</strain>
    </source>
</reference>
<keyword evidence="3" id="KW-1185">Reference proteome</keyword>
<accession>A0A975CPQ3</accession>
<dbReference type="KEGG" id="otd:J1M35_14780"/>
<proteinExistence type="predicted"/>
<evidence type="ECO:0000313" key="3">
    <source>
        <dbReference type="Proteomes" id="UP000663903"/>
    </source>
</evidence>
<feature type="compositionally biased region" description="Low complexity" evidence="1">
    <location>
        <begin position="167"/>
        <end position="192"/>
    </location>
</feature>
<sequence length="215" mass="22510">MIPKSTLVKVRLSLKPGGFDAPEQGWTGGWATQSDQTGSVYLNAEFVVLAGPYAKRKLWSLIGLYSPKGDEWSQMGRSFIRATLNSARGLDPRDSSDAARQGRCIASFGDLDGLEFAARVDVEQDSRGDDRNTIRQAIEPGHKDYAALMAGSAPAATAAAHAALRGAATATAPTHAHPPTAAPAWSRPATHTPAPPATPAAARSPAGMGKPAWAQ</sequence>
<name>A0A975CPQ3_9BURK</name>
<dbReference type="EMBL" id="CP071796">
    <property type="protein sequence ID" value="QTD47413.1"/>
    <property type="molecule type" value="Genomic_DNA"/>
</dbReference>
<gene>
    <name evidence="2" type="ORF">J1M35_14780</name>
</gene>
<dbReference type="Proteomes" id="UP000663903">
    <property type="component" value="Chromosome"/>
</dbReference>
<protein>
    <submittedName>
        <fullName evidence="2">Uncharacterized protein</fullName>
    </submittedName>
</protein>
<evidence type="ECO:0000313" key="2">
    <source>
        <dbReference type="EMBL" id="QTD47413.1"/>
    </source>
</evidence>
<organism evidence="2 3">
    <name type="scientific">Ottowia testudinis</name>
    <dbReference type="NCBI Taxonomy" id="2816950"/>
    <lineage>
        <taxon>Bacteria</taxon>
        <taxon>Pseudomonadati</taxon>
        <taxon>Pseudomonadota</taxon>
        <taxon>Betaproteobacteria</taxon>
        <taxon>Burkholderiales</taxon>
        <taxon>Comamonadaceae</taxon>
        <taxon>Ottowia</taxon>
    </lineage>
</organism>